<reference evidence="2" key="1">
    <citation type="submission" date="2025-08" db="UniProtKB">
        <authorList>
            <consortium name="RefSeq"/>
        </authorList>
    </citation>
    <scope>IDENTIFICATION</scope>
</reference>
<accession>A0A7E5W7D8</accession>
<dbReference type="KEGG" id="tnl:113500093"/>
<sequence>MGGGAQLGIRKAELSLMTSRRALCLVLPRFLKEKLIIDLHHLWRPPWIDTLTIRNTSDRWAKVTTLWEPAVGRRRRGPPRKRWRDDLNAHHAGWLHAAQTRDLWKDLGDAFAKQWGTVG</sequence>
<dbReference type="OrthoDB" id="407509at2759"/>
<dbReference type="GeneID" id="113500093"/>
<protein>
    <submittedName>
        <fullName evidence="2">Uncharacterized protein LOC113500093</fullName>
    </submittedName>
</protein>
<evidence type="ECO:0000313" key="1">
    <source>
        <dbReference type="Proteomes" id="UP000322000"/>
    </source>
</evidence>
<proteinExistence type="predicted"/>
<dbReference type="RefSeq" id="XP_026736570.1">
    <property type="nucleotide sequence ID" value="XM_026880769.1"/>
</dbReference>
<evidence type="ECO:0000313" key="2">
    <source>
        <dbReference type="RefSeq" id="XP_026736570.1"/>
    </source>
</evidence>
<dbReference type="AlphaFoldDB" id="A0A7E5W7D8"/>
<dbReference type="InParanoid" id="A0A7E5W7D8"/>
<gene>
    <name evidence="2" type="primary">LOC113500093</name>
</gene>
<keyword evidence="1" id="KW-1185">Reference proteome</keyword>
<organism evidence="1 2">
    <name type="scientific">Trichoplusia ni</name>
    <name type="common">Cabbage looper</name>
    <dbReference type="NCBI Taxonomy" id="7111"/>
    <lineage>
        <taxon>Eukaryota</taxon>
        <taxon>Metazoa</taxon>
        <taxon>Ecdysozoa</taxon>
        <taxon>Arthropoda</taxon>
        <taxon>Hexapoda</taxon>
        <taxon>Insecta</taxon>
        <taxon>Pterygota</taxon>
        <taxon>Neoptera</taxon>
        <taxon>Endopterygota</taxon>
        <taxon>Lepidoptera</taxon>
        <taxon>Glossata</taxon>
        <taxon>Ditrysia</taxon>
        <taxon>Noctuoidea</taxon>
        <taxon>Noctuidae</taxon>
        <taxon>Plusiinae</taxon>
        <taxon>Trichoplusia</taxon>
    </lineage>
</organism>
<dbReference type="Proteomes" id="UP000322000">
    <property type="component" value="Chromosome 1"/>
</dbReference>
<name>A0A7E5W7D8_TRINI</name>